<evidence type="ECO:0000313" key="2">
    <source>
        <dbReference type="EMBL" id="CAA7041854.1"/>
    </source>
</evidence>
<feature type="region of interest" description="Disordered" evidence="1">
    <location>
        <begin position="18"/>
        <end position="52"/>
    </location>
</feature>
<evidence type="ECO:0000256" key="1">
    <source>
        <dbReference type="SAM" id="MobiDB-lite"/>
    </source>
</evidence>
<keyword evidence="3" id="KW-1185">Reference proteome</keyword>
<evidence type="ECO:0000313" key="3">
    <source>
        <dbReference type="Proteomes" id="UP000467841"/>
    </source>
</evidence>
<protein>
    <submittedName>
        <fullName evidence="2">Uncharacterized protein</fullName>
    </submittedName>
</protein>
<proteinExistence type="predicted"/>
<gene>
    <name evidence="2" type="ORF">MERR_LOCUS29089</name>
</gene>
<dbReference type="AlphaFoldDB" id="A0A6D2JL92"/>
<dbReference type="EMBL" id="CACVBM020001254">
    <property type="protein sequence ID" value="CAA7041854.1"/>
    <property type="molecule type" value="Genomic_DNA"/>
</dbReference>
<feature type="compositionally biased region" description="Polar residues" evidence="1">
    <location>
        <begin position="37"/>
        <end position="52"/>
    </location>
</feature>
<sequence length="154" mass="17809">MHTGFEQREHKLKAELVTTSHDLSSSRRKQDWKRRTMASQKTGLRQSRSQDTLLPERHRLRQILTASHSSRYANLSKSFRDDLTLQLIILNLKTNELGANCWGRNTPRRAQQLTLQNVTEVRTNQHTVRTTASRAEERSATSCGYDELEGIVHK</sequence>
<dbReference type="Proteomes" id="UP000467841">
    <property type="component" value="Unassembled WGS sequence"/>
</dbReference>
<comment type="caution">
    <text evidence="2">The sequence shown here is derived from an EMBL/GenBank/DDBJ whole genome shotgun (WGS) entry which is preliminary data.</text>
</comment>
<name>A0A6D2JL92_9BRAS</name>
<reference evidence="2" key="1">
    <citation type="submission" date="2020-01" db="EMBL/GenBank/DDBJ databases">
        <authorList>
            <person name="Mishra B."/>
        </authorList>
    </citation>
    <scope>NUCLEOTIDE SEQUENCE [LARGE SCALE GENOMIC DNA]</scope>
</reference>
<accession>A0A6D2JL92</accession>
<organism evidence="2 3">
    <name type="scientific">Microthlaspi erraticum</name>
    <dbReference type="NCBI Taxonomy" id="1685480"/>
    <lineage>
        <taxon>Eukaryota</taxon>
        <taxon>Viridiplantae</taxon>
        <taxon>Streptophyta</taxon>
        <taxon>Embryophyta</taxon>
        <taxon>Tracheophyta</taxon>
        <taxon>Spermatophyta</taxon>
        <taxon>Magnoliopsida</taxon>
        <taxon>eudicotyledons</taxon>
        <taxon>Gunneridae</taxon>
        <taxon>Pentapetalae</taxon>
        <taxon>rosids</taxon>
        <taxon>malvids</taxon>
        <taxon>Brassicales</taxon>
        <taxon>Brassicaceae</taxon>
        <taxon>Coluteocarpeae</taxon>
        <taxon>Microthlaspi</taxon>
    </lineage>
</organism>